<evidence type="ECO:0000313" key="3">
    <source>
        <dbReference type="Proteomes" id="UP000479710"/>
    </source>
</evidence>
<organism evidence="2 3">
    <name type="scientific">Oryza meyeriana var. granulata</name>
    <dbReference type="NCBI Taxonomy" id="110450"/>
    <lineage>
        <taxon>Eukaryota</taxon>
        <taxon>Viridiplantae</taxon>
        <taxon>Streptophyta</taxon>
        <taxon>Embryophyta</taxon>
        <taxon>Tracheophyta</taxon>
        <taxon>Spermatophyta</taxon>
        <taxon>Magnoliopsida</taxon>
        <taxon>Liliopsida</taxon>
        <taxon>Poales</taxon>
        <taxon>Poaceae</taxon>
        <taxon>BOP clade</taxon>
        <taxon>Oryzoideae</taxon>
        <taxon>Oryzeae</taxon>
        <taxon>Oryzinae</taxon>
        <taxon>Oryza</taxon>
        <taxon>Oryza meyeriana</taxon>
    </lineage>
</organism>
<feature type="compositionally biased region" description="Gly residues" evidence="1">
    <location>
        <begin position="63"/>
        <end position="77"/>
    </location>
</feature>
<sequence>MGGRRKGPDGSTAELRPRQRRHEEGPTPEPVTHQMGREKGLARKTRDGRRSSSGGAEEISSVTGGGLGGVDGGADGI</sequence>
<dbReference type="AlphaFoldDB" id="A0A6G1CAF5"/>
<evidence type="ECO:0000256" key="1">
    <source>
        <dbReference type="SAM" id="MobiDB-lite"/>
    </source>
</evidence>
<feature type="region of interest" description="Disordered" evidence="1">
    <location>
        <begin position="1"/>
        <end position="77"/>
    </location>
</feature>
<name>A0A6G1CAF5_9ORYZ</name>
<proteinExistence type="predicted"/>
<comment type="caution">
    <text evidence="2">The sequence shown here is derived from an EMBL/GenBank/DDBJ whole genome shotgun (WGS) entry which is preliminary data.</text>
</comment>
<reference evidence="2 3" key="1">
    <citation type="submission" date="2019-11" db="EMBL/GenBank/DDBJ databases">
        <title>Whole genome sequence of Oryza granulata.</title>
        <authorList>
            <person name="Li W."/>
        </authorList>
    </citation>
    <scope>NUCLEOTIDE SEQUENCE [LARGE SCALE GENOMIC DNA]</scope>
    <source>
        <strain evidence="3">cv. Menghai</strain>
        <tissue evidence="2">Leaf</tissue>
    </source>
</reference>
<accession>A0A6G1CAF5</accession>
<keyword evidence="3" id="KW-1185">Reference proteome</keyword>
<protein>
    <submittedName>
        <fullName evidence="2">Uncharacterized protein</fullName>
    </submittedName>
</protein>
<dbReference type="Proteomes" id="UP000479710">
    <property type="component" value="Unassembled WGS sequence"/>
</dbReference>
<dbReference type="EMBL" id="SPHZ02000010">
    <property type="protein sequence ID" value="KAF0896784.1"/>
    <property type="molecule type" value="Genomic_DNA"/>
</dbReference>
<feature type="compositionally biased region" description="Basic and acidic residues" evidence="1">
    <location>
        <begin position="15"/>
        <end position="25"/>
    </location>
</feature>
<evidence type="ECO:0000313" key="2">
    <source>
        <dbReference type="EMBL" id="KAF0896784.1"/>
    </source>
</evidence>
<gene>
    <name evidence="2" type="ORF">E2562_027788</name>
</gene>
<feature type="compositionally biased region" description="Basic and acidic residues" evidence="1">
    <location>
        <begin position="35"/>
        <end position="50"/>
    </location>
</feature>